<feature type="compositionally biased region" description="Basic and acidic residues" evidence="1">
    <location>
        <begin position="782"/>
        <end position="798"/>
    </location>
</feature>
<accession>A0A067RMP5</accession>
<feature type="region of interest" description="Disordered" evidence="1">
    <location>
        <begin position="134"/>
        <end position="159"/>
    </location>
</feature>
<dbReference type="InterPro" id="IPR011993">
    <property type="entry name" value="PH-like_dom_sf"/>
</dbReference>
<feature type="compositionally biased region" description="Polar residues" evidence="1">
    <location>
        <begin position="1028"/>
        <end position="1040"/>
    </location>
</feature>
<feature type="compositionally biased region" description="Low complexity" evidence="1">
    <location>
        <begin position="686"/>
        <end position="697"/>
    </location>
</feature>
<dbReference type="InterPro" id="IPR001849">
    <property type="entry name" value="PH_domain"/>
</dbReference>
<feature type="compositionally biased region" description="Low complexity" evidence="1">
    <location>
        <begin position="610"/>
        <end position="620"/>
    </location>
</feature>
<dbReference type="eggNOG" id="ENOG502SU3V">
    <property type="taxonomic scope" value="Eukaryota"/>
</dbReference>
<dbReference type="AlphaFoldDB" id="A0A067RMP5"/>
<keyword evidence="4" id="KW-1185">Reference proteome</keyword>
<dbReference type="InParanoid" id="A0A067RMP5"/>
<feature type="region of interest" description="Disordered" evidence="1">
    <location>
        <begin position="299"/>
        <end position="322"/>
    </location>
</feature>
<feature type="compositionally biased region" description="Polar residues" evidence="1">
    <location>
        <begin position="18"/>
        <end position="40"/>
    </location>
</feature>
<dbReference type="EMBL" id="KK852575">
    <property type="protein sequence ID" value="KDR20990.1"/>
    <property type="molecule type" value="Genomic_DNA"/>
</dbReference>
<feature type="compositionally biased region" description="Polar residues" evidence="1">
    <location>
        <begin position="423"/>
        <end position="433"/>
    </location>
</feature>
<feature type="region of interest" description="Disordered" evidence="1">
    <location>
        <begin position="827"/>
        <end position="855"/>
    </location>
</feature>
<organism evidence="3 4">
    <name type="scientific">Zootermopsis nevadensis</name>
    <name type="common">Dampwood termite</name>
    <dbReference type="NCBI Taxonomy" id="136037"/>
    <lineage>
        <taxon>Eukaryota</taxon>
        <taxon>Metazoa</taxon>
        <taxon>Ecdysozoa</taxon>
        <taxon>Arthropoda</taxon>
        <taxon>Hexapoda</taxon>
        <taxon>Insecta</taxon>
        <taxon>Pterygota</taxon>
        <taxon>Neoptera</taxon>
        <taxon>Polyneoptera</taxon>
        <taxon>Dictyoptera</taxon>
        <taxon>Blattodea</taxon>
        <taxon>Blattoidea</taxon>
        <taxon>Termitoidae</taxon>
        <taxon>Termopsidae</taxon>
        <taxon>Zootermopsis</taxon>
    </lineage>
</organism>
<feature type="region of interest" description="Disordered" evidence="1">
    <location>
        <begin position="1012"/>
        <end position="1046"/>
    </location>
</feature>
<protein>
    <recommendedName>
        <fullName evidence="2">PH domain-containing protein</fullName>
    </recommendedName>
</protein>
<reference evidence="3 4" key="1">
    <citation type="journal article" date="2014" name="Nat. Commun.">
        <title>Molecular traces of alternative social organization in a termite genome.</title>
        <authorList>
            <person name="Terrapon N."/>
            <person name="Li C."/>
            <person name="Robertson H.M."/>
            <person name="Ji L."/>
            <person name="Meng X."/>
            <person name="Booth W."/>
            <person name="Chen Z."/>
            <person name="Childers C.P."/>
            <person name="Glastad K.M."/>
            <person name="Gokhale K."/>
            <person name="Gowin J."/>
            <person name="Gronenberg W."/>
            <person name="Hermansen R.A."/>
            <person name="Hu H."/>
            <person name="Hunt B.G."/>
            <person name="Huylmans A.K."/>
            <person name="Khalil S.M."/>
            <person name="Mitchell R.D."/>
            <person name="Munoz-Torres M.C."/>
            <person name="Mustard J.A."/>
            <person name="Pan H."/>
            <person name="Reese J.T."/>
            <person name="Scharf M.E."/>
            <person name="Sun F."/>
            <person name="Vogel H."/>
            <person name="Xiao J."/>
            <person name="Yang W."/>
            <person name="Yang Z."/>
            <person name="Yang Z."/>
            <person name="Zhou J."/>
            <person name="Zhu J."/>
            <person name="Brent C.S."/>
            <person name="Elsik C.G."/>
            <person name="Goodisman M.A."/>
            <person name="Liberles D.A."/>
            <person name="Roe R.M."/>
            <person name="Vargo E.L."/>
            <person name="Vilcinskas A."/>
            <person name="Wang J."/>
            <person name="Bornberg-Bauer E."/>
            <person name="Korb J."/>
            <person name="Zhang G."/>
            <person name="Liebig J."/>
        </authorList>
    </citation>
    <scope>NUCLEOTIDE SEQUENCE [LARGE SCALE GENOMIC DNA]</scope>
    <source>
        <tissue evidence="3">Whole organism</tissue>
    </source>
</reference>
<feature type="region of interest" description="Disordered" evidence="1">
    <location>
        <begin position="686"/>
        <end position="748"/>
    </location>
</feature>
<dbReference type="PROSITE" id="PS50003">
    <property type="entry name" value="PH_DOMAIN"/>
    <property type="match status" value="1"/>
</dbReference>
<feature type="compositionally biased region" description="Low complexity" evidence="1">
    <location>
        <begin position="540"/>
        <end position="549"/>
    </location>
</feature>
<gene>
    <name evidence="3" type="ORF">L798_04502</name>
</gene>
<feature type="compositionally biased region" description="Basic and acidic residues" evidence="1">
    <location>
        <begin position="464"/>
        <end position="492"/>
    </location>
</feature>
<evidence type="ECO:0000259" key="2">
    <source>
        <dbReference type="PROSITE" id="PS50003"/>
    </source>
</evidence>
<feature type="domain" description="PH" evidence="2">
    <location>
        <begin position="1050"/>
        <end position="1120"/>
    </location>
</feature>
<sequence>MKAPEKSAQHRHIGQASMMRQQSPVPFSSLQPTSQQQHASSLPLPHNPCHHRRVHVTSQNQASSQPFLPTSPYLVDNQGENTATFLQTSHSAMSTATNNSDIWSPQCLSTSGNENHSGTVERVTFYHGARGEDTNNELSNFHSHTKGPSVRRNSEGNGPAVNRASTYGYSGNGRGGGEIFGVGGGNELNLYYSVPGKERRVSVDNSVWSRGSGSGAMYNLRQSEDVMGSAGGGLAYQNSEGSRGLYHGQNLGSAVPLSDNNMASSSYGSTENVHLTAGSVNSLQRLHYSGTAGCRLSLDGGTSRRDSSVSLPSNGLARDNYTTVSEGSKDSLLSFDSSSTLTGGGQDRCSSDDSLIMSRIRKSFEQKEEFLKRPNQPISWNIASGNQQQPSSPLFSQHAIIAREFYARPQKFQRPLWPPQNLGSCSPTLYHQQSPPRSSSSGRSNYSTSTNTSTKPTHQNLQRVKSDIDSERDSLSSRSSGEERSCHDEASVELWDHNQSSIRGEFIYGGPVSNVPTTALNKSSFSQQTGSQFRPITPVSPSASLTGSSSNGGSGSHRHGSGGKASFVSTLTRIHENIPVLDPGASGEPCTSSALSDDTEEVLDVGGGSSSLPSSLSSSPAIGATAADSGTQYPCSLSASSEGVSNQNPSHMHPMLQLVSRRARQFETGRLDEDEGLASDRTSLYRSELSRLSSKRSVPNVAVRKREFESRSTSASGGARDGRRMNRESRSLESADIPSKENQHETNEVVKLRARSNSAESWTAVMGSPSRQGLTCNTQEWLHDGEDDRGEGANEPQRHKAVRQDSYLAAVRTPVTAERMARLLKRQGAFPMDEHEEMDSPPSSSDSTIPPPALPAAVRPSQLLIANPLRPAEPQPVTSSPTYGVEEGSMTEAHDGIRKLMSAVSNISPVPVSTIPSTLSSDSSIAVTTSTPDTSGVIRRQKNQNVSEEERLVRRVSYLKATWGDRMHVDSDLDLSDAESPRMQLRSAHRRWRPPLFPDDIQRLKRLFEEAAAPSPQPTPAPARQQQCSSIGTEPTNTAETLRPESTKENLLREGWLHCKITLVDGKRAGDRSWKQVWAVLRGPILSLYKERRDSQQQQQVSRRNPLQALCLLPSPSLRR</sequence>
<evidence type="ECO:0000313" key="4">
    <source>
        <dbReference type="Proteomes" id="UP000027135"/>
    </source>
</evidence>
<feature type="region of interest" description="Disordered" evidence="1">
    <location>
        <begin position="56"/>
        <end position="75"/>
    </location>
</feature>
<evidence type="ECO:0000256" key="1">
    <source>
        <dbReference type="SAM" id="MobiDB-lite"/>
    </source>
</evidence>
<feature type="compositionally biased region" description="Low complexity" evidence="1">
    <location>
        <begin position="434"/>
        <end position="454"/>
    </location>
</feature>
<feature type="region of interest" description="Disordered" evidence="1">
    <location>
        <begin position="523"/>
        <end position="565"/>
    </location>
</feature>
<evidence type="ECO:0000313" key="3">
    <source>
        <dbReference type="EMBL" id="KDR20990.1"/>
    </source>
</evidence>
<feature type="region of interest" description="Disordered" evidence="1">
    <location>
        <begin position="579"/>
        <end position="630"/>
    </location>
</feature>
<feature type="compositionally biased region" description="Basic and acidic residues" evidence="1">
    <location>
        <begin position="720"/>
        <end position="748"/>
    </location>
</feature>
<feature type="compositionally biased region" description="Polar residues" evidence="1">
    <location>
        <begin position="56"/>
        <end position="68"/>
    </location>
</feature>
<feature type="region of interest" description="Disordered" evidence="1">
    <location>
        <begin position="1"/>
        <end position="50"/>
    </location>
</feature>
<proteinExistence type="predicted"/>
<feature type="region of interest" description="Disordered" evidence="1">
    <location>
        <begin position="782"/>
        <end position="805"/>
    </location>
</feature>
<feature type="region of interest" description="Disordered" evidence="1">
    <location>
        <begin position="423"/>
        <end position="492"/>
    </location>
</feature>
<name>A0A067RMP5_ZOONE</name>
<feature type="compositionally biased region" description="Polar residues" evidence="1">
    <location>
        <begin position="523"/>
        <end position="534"/>
    </location>
</feature>
<feature type="region of interest" description="Disordered" evidence="1">
    <location>
        <begin position="868"/>
        <end position="887"/>
    </location>
</feature>
<dbReference type="Gene3D" id="2.30.29.30">
    <property type="entry name" value="Pleckstrin-homology domain (PH domain)/Phosphotyrosine-binding domain (PTB)"/>
    <property type="match status" value="1"/>
</dbReference>
<dbReference type="Proteomes" id="UP000027135">
    <property type="component" value="Unassembled WGS sequence"/>
</dbReference>
<dbReference type="SUPFAM" id="SSF50729">
    <property type="entry name" value="PH domain-like"/>
    <property type="match status" value="1"/>
</dbReference>